<reference evidence="2 3" key="1">
    <citation type="submission" date="2017-09" db="EMBL/GenBank/DDBJ databases">
        <authorList>
            <consortium name="International Durum Wheat Genome Sequencing Consortium (IDWGSC)"/>
            <person name="Milanesi L."/>
        </authorList>
    </citation>
    <scope>NUCLEOTIDE SEQUENCE [LARGE SCALE GENOMIC DNA]</scope>
    <source>
        <strain evidence="3">cv. Svevo</strain>
    </source>
</reference>
<accession>A0A9R0YMY8</accession>
<keyword evidence="3" id="KW-1185">Reference proteome</keyword>
<feature type="compositionally biased region" description="Polar residues" evidence="1">
    <location>
        <begin position="9"/>
        <end position="24"/>
    </location>
</feature>
<evidence type="ECO:0000313" key="3">
    <source>
        <dbReference type="Proteomes" id="UP000324705"/>
    </source>
</evidence>
<dbReference type="EMBL" id="LT934122">
    <property type="protein sequence ID" value="VAI57757.1"/>
    <property type="molecule type" value="Genomic_DNA"/>
</dbReference>
<feature type="compositionally biased region" description="Polar residues" evidence="1">
    <location>
        <begin position="39"/>
        <end position="51"/>
    </location>
</feature>
<feature type="compositionally biased region" description="Polar residues" evidence="1">
    <location>
        <begin position="80"/>
        <end position="108"/>
    </location>
</feature>
<dbReference type="AlphaFoldDB" id="A0A9R0YMY8"/>
<evidence type="ECO:0000313" key="2">
    <source>
        <dbReference type="EMBL" id="VAI57757.1"/>
    </source>
</evidence>
<dbReference type="Proteomes" id="UP000324705">
    <property type="component" value="Chromosome 6B"/>
</dbReference>
<name>A0A9R0YMY8_TRITD</name>
<gene>
    <name evidence="2" type="ORF">TRITD_6Bv1G109980</name>
</gene>
<feature type="region of interest" description="Disordered" evidence="1">
    <location>
        <begin position="1"/>
        <end position="158"/>
    </location>
</feature>
<sequence>MSHDRRQVRNNPKSSSHHYSTLEDSMSGFRMEPRAAAGQLSTMQNAGQFGSTWYRKDDQRGRGVQRTTSSVRVSNHAAHLTSQRSYATSRGTDLHPSSSAARNTNSKYNRLDVAEPANALDRPVPANKDTAMPMRDAPSAVPGYGGRNRRMNYSGPLVPLGGNMDEKLKEHERQIQVAVRKARVDKERTNRSGRK</sequence>
<proteinExistence type="predicted"/>
<protein>
    <submittedName>
        <fullName evidence="2">Uncharacterized protein</fullName>
    </submittedName>
</protein>
<evidence type="ECO:0000256" key="1">
    <source>
        <dbReference type="SAM" id="MobiDB-lite"/>
    </source>
</evidence>
<organism evidence="2 3">
    <name type="scientific">Triticum turgidum subsp. durum</name>
    <name type="common">Durum wheat</name>
    <name type="synonym">Triticum durum</name>
    <dbReference type="NCBI Taxonomy" id="4567"/>
    <lineage>
        <taxon>Eukaryota</taxon>
        <taxon>Viridiplantae</taxon>
        <taxon>Streptophyta</taxon>
        <taxon>Embryophyta</taxon>
        <taxon>Tracheophyta</taxon>
        <taxon>Spermatophyta</taxon>
        <taxon>Magnoliopsida</taxon>
        <taxon>Liliopsida</taxon>
        <taxon>Poales</taxon>
        <taxon>Poaceae</taxon>
        <taxon>BOP clade</taxon>
        <taxon>Pooideae</taxon>
        <taxon>Triticodae</taxon>
        <taxon>Triticeae</taxon>
        <taxon>Triticinae</taxon>
        <taxon>Triticum</taxon>
    </lineage>
</organism>
<dbReference type="Gramene" id="TRITD6Bv1G109980.5">
    <property type="protein sequence ID" value="TRITD6Bv1G109980.5"/>
    <property type="gene ID" value="TRITD6Bv1G109980"/>
</dbReference>